<feature type="non-terminal residue" evidence="1">
    <location>
        <position position="246"/>
    </location>
</feature>
<reference evidence="1" key="1">
    <citation type="journal article" date="2014" name="Front. Microbiol.">
        <title>High frequency of phylogenetically diverse reductive dehalogenase-homologous genes in deep subseafloor sedimentary metagenomes.</title>
        <authorList>
            <person name="Kawai M."/>
            <person name="Futagami T."/>
            <person name="Toyoda A."/>
            <person name="Takaki Y."/>
            <person name="Nishi S."/>
            <person name="Hori S."/>
            <person name="Arai W."/>
            <person name="Tsubouchi T."/>
            <person name="Morono Y."/>
            <person name="Uchiyama I."/>
            <person name="Ito T."/>
            <person name="Fujiyama A."/>
            <person name="Inagaki F."/>
            <person name="Takami H."/>
        </authorList>
    </citation>
    <scope>NUCLEOTIDE SEQUENCE</scope>
    <source>
        <strain evidence="1">Expedition CK06-06</strain>
    </source>
</reference>
<dbReference type="EMBL" id="BARW01031308">
    <property type="protein sequence ID" value="GAJ14931.1"/>
    <property type="molecule type" value="Genomic_DNA"/>
</dbReference>
<gene>
    <name evidence="1" type="ORF">S12H4_49834</name>
</gene>
<dbReference type="AlphaFoldDB" id="X1VII9"/>
<feature type="non-terminal residue" evidence="1">
    <location>
        <position position="1"/>
    </location>
</feature>
<name>X1VII9_9ZZZZ</name>
<evidence type="ECO:0000313" key="1">
    <source>
        <dbReference type="EMBL" id="GAJ14931.1"/>
    </source>
</evidence>
<organism evidence="1">
    <name type="scientific">marine sediment metagenome</name>
    <dbReference type="NCBI Taxonomy" id="412755"/>
    <lineage>
        <taxon>unclassified sequences</taxon>
        <taxon>metagenomes</taxon>
        <taxon>ecological metagenomes</taxon>
    </lineage>
</organism>
<accession>X1VII9</accession>
<protein>
    <submittedName>
        <fullName evidence="1">Uncharacterized protein</fullName>
    </submittedName>
</protein>
<proteinExistence type="predicted"/>
<sequence>DPYWKSEKGNYFNTTDILGFSYYNTSDFDIADYSITSDILGWSYYNSTDFNIDDYLLNTGDTAIGNYTFDTDTFHIDSTNDRIGIGTTSPAYLVDFGSAASGARDIGWATATNARYSTIGTMFSSANLFLGRGVVSKAGAVNRLDYSTAVSLGKSAIVLDNDGIIFAIKTKAVDVVDNEFAWKTTYARMIIDDNGNVGIGTVTPKNTLNVDGTFNITGLSYFGSNVDFNDNITANTFFGSWNSSRD</sequence>
<comment type="caution">
    <text evidence="1">The sequence shown here is derived from an EMBL/GenBank/DDBJ whole genome shotgun (WGS) entry which is preliminary data.</text>
</comment>